<evidence type="ECO:0000256" key="4">
    <source>
        <dbReference type="ARBA" id="ARBA00023002"/>
    </source>
</evidence>
<accession>A0A6M2BVR6</accession>
<proteinExistence type="predicted"/>
<keyword evidence="5" id="KW-0443">Lipid metabolism</keyword>
<dbReference type="GO" id="GO:0016020">
    <property type="term" value="C:membrane"/>
    <property type="evidence" value="ECO:0007669"/>
    <property type="project" value="GOC"/>
</dbReference>
<evidence type="ECO:0000256" key="6">
    <source>
        <dbReference type="ARBA" id="ARBA00023136"/>
    </source>
</evidence>
<evidence type="ECO:0000313" key="9">
    <source>
        <dbReference type="EMBL" id="NGY06742.1"/>
    </source>
</evidence>
<dbReference type="PANTHER" id="PTHR21624">
    <property type="entry name" value="STEROL DESATURASE-RELATED PROTEIN"/>
    <property type="match status" value="1"/>
</dbReference>
<dbReference type="EMBL" id="JAAMOW010000010">
    <property type="protein sequence ID" value="NGY06742.1"/>
    <property type="molecule type" value="Genomic_DNA"/>
</dbReference>
<protein>
    <submittedName>
        <fullName evidence="9">Sterol desaturase family protein</fullName>
    </submittedName>
</protein>
<feature type="transmembrane region" description="Helical" evidence="7">
    <location>
        <begin position="150"/>
        <end position="176"/>
    </location>
</feature>
<dbReference type="RefSeq" id="WP_166260919.1">
    <property type="nucleotide sequence ID" value="NZ_JAAMOW010000010.1"/>
</dbReference>
<feature type="transmembrane region" description="Helical" evidence="7">
    <location>
        <begin position="46"/>
        <end position="72"/>
    </location>
</feature>
<comment type="subcellular location">
    <subcellularLocation>
        <location evidence="1">Endomembrane system</location>
        <topology evidence="1">Multi-pass membrane protein</topology>
    </subcellularLocation>
</comment>
<dbReference type="GO" id="GO:0012505">
    <property type="term" value="C:endomembrane system"/>
    <property type="evidence" value="ECO:0007669"/>
    <property type="project" value="UniProtKB-SubCell"/>
</dbReference>
<comment type="caution">
    <text evidence="9">The sequence shown here is derived from an EMBL/GenBank/DDBJ whole genome shotgun (WGS) entry which is preliminary data.</text>
</comment>
<name>A0A6M2BVR6_9GAMM</name>
<dbReference type="GO" id="GO:0050479">
    <property type="term" value="F:glyceryl-ether monooxygenase activity"/>
    <property type="evidence" value="ECO:0007669"/>
    <property type="project" value="TreeGrafter"/>
</dbReference>
<feature type="domain" description="Fatty acid hydroxylase" evidence="8">
    <location>
        <begin position="93"/>
        <end position="228"/>
    </location>
</feature>
<organism evidence="9 10">
    <name type="scientific">Solimonas terrae</name>
    <dbReference type="NCBI Taxonomy" id="1396819"/>
    <lineage>
        <taxon>Bacteria</taxon>
        <taxon>Pseudomonadati</taxon>
        <taxon>Pseudomonadota</taxon>
        <taxon>Gammaproteobacteria</taxon>
        <taxon>Nevskiales</taxon>
        <taxon>Nevskiaceae</taxon>
        <taxon>Solimonas</taxon>
    </lineage>
</organism>
<keyword evidence="6 7" id="KW-0472">Membrane</keyword>
<dbReference type="GO" id="GO:0006643">
    <property type="term" value="P:membrane lipid metabolic process"/>
    <property type="evidence" value="ECO:0007669"/>
    <property type="project" value="TreeGrafter"/>
</dbReference>
<dbReference type="InterPro" id="IPR006694">
    <property type="entry name" value="Fatty_acid_hydroxylase"/>
</dbReference>
<dbReference type="Pfam" id="PF04116">
    <property type="entry name" value="FA_hydroxylase"/>
    <property type="match status" value="1"/>
</dbReference>
<dbReference type="InterPro" id="IPR051689">
    <property type="entry name" value="Sterol_desaturase/TMEM195"/>
</dbReference>
<sequence>MATLWHSLKQDPQQARMLLTALALGVAMALEALWPRRVAQRRRRWLVNVVLVLLAGLLLSVLPIAAIGVAAWAQAHRLGLLAILSLPPPAAIVVAVIALDAAMYWQHRCMHGPDWLWRLHRVHHSDLEFDVTTALRFHPAELLAAWTWKLAAIVLLGASPLAVLVFETLTGIYSLFIHSNLHLPERWDRRLRMLLVTPDLHRVHHSVRIDEGNRNFGTILTLWDRVFASHCGRPLDGHDGMQLGLPVFRDADAQSLPALLWQPLRGAAGPEIMPTDAAPNGGRDRGS</sequence>
<evidence type="ECO:0000256" key="3">
    <source>
        <dbReference type="ARBA" id="ARBA00022989"/>
    </source>
</evidence>
<dbReference type="Proteomes" id="UP000472676">
    <property type="component" value="Unassembled WGS sequence"/>
</dbReference>
<evidence type="ECO:0000313" key="10">
    <source>
        <dbReference type="Proteomes" id="UP000472676"/>
    </source>
</evidence>
<keyword evidence="3 7" id="KW-1133">Transmembrane helix</keyword>
<evidence type="ECO:0000259" key="8">
    <source>
        <dbReference type="Pfam" id="PF04116"/>
    </source>
</evidence>
<keyword evidence="4" id="KW-0560">Oxidoreductase</keyword>
<evidence type="ECO:0000256" key="5">
    <source>
        <dbReference type="ARBA" id="ARBA00023098"/>
    </source>
</evidence>
<evidence type="ECO:0000256" key="2">
    <source>
        <dbReference type="ARBA" id="ARBA00022692"/>
    </source>
</evidence>
<gene>
    <name evidence="9" type="ORF">G7Y85_18360</name>
</gene>
<dbReference type="GO" id="GO:0005506">
    <property type="term" value="F:iron ion binding"/>
    <property type="evidence" value="ECO:0007669"/>
    <property type="project" value="InterPro"/>
</dbReference>
<evidence type="ECO:0000256" key="7">
    <source>
        <dbReference type="SAM" id="Phobius"/>
    </source>
</evidence>
<keyword evidence="10" id="KW-1185">Reference proteome</keyword>
<dbReference type="GO" id="GO:0008610">
    <property type="term" value="P:lipid biosynthetic process"/>
    <property type="evidence" value="ECO:0007669"/>
    <property type="project" value="InterPro"/>
</dbReference>
<keyword evidence="2 7" id="KW-0812">Transmembrane</keyword>
<dbReference type="PANTHER" id="PTHR21624:SF1">
    <property type="entry name" value="ALKYLGLYCEROL MONOOXYGENASE"/>
    <property type="match status" value="1"/>
</dbReference>
<evidence type="ECO:0000256" key="1">
    <source>
        <dbReference type="ARBA" id="ARBA00004127"/>
    </source>
</evidence>
<feature type="transmembrane region" description="Helical" evidence="7">
    <location>
        <begin position="15"/>
        <end position="34"/>
    </location>
</feature>
<reference evidence="9 10" key="1">
    <citation type="journal article" date="2014" name="Int. J. Syst. Evol. Microbiol.">
        <title>Solimonas terrae sp. nov., isolated from soil.</title>
        <authorList>
            <person name="Kim S.J."/>
            <person name="Moon J.Y."/>
            <person name="Weon H.Y."/>
            <person name="Ahn J.H."/>
            <person name="Chen W.M."/>
            <person name="Kwon S.W."/>
        </authorList>
    </citation>
    <scope>NUCLEOTIDE SEQUENCE [LARGE SCALE GENOMIC DNA]</scope>
    <source>
        <strain evidence="9 10">KIS83-12</strain>
    </source>
</reference>
<feature type="transmembrane region" description="Helical" evidence="7">
    <location>
        <begin position="78"/>
        <end position="99"/>
    </location>
</feature>
<dbReference type="AlphaFoldDB" id="A0A6M2BVR6"/>